<dbReference type="GO" id="GO:0008381">
    <property type="term" value="F:mechanosensitive monoatomic ion channel activity"/>
    <property type="evidence" value="ECO:0007669"/>
    <property type="project" value="InterPro"/>
</dbReference>
<dbReference type="SUPFAM" id="SSF82689">
    <property type="entry name" value="Mechanosensitive channel protein MscS (YggB), C-terminal domain"/>
    <property type="match status" value="1"/>
</dbReference>
<feature type="domain" description="Mechanosensitive ion channel MscS C-terminal" evidence="10">
    <location>
        <begin position="691"/>
        <end position="777"/>
    </location>
</feature>
<evidence type="ECO:0000256" key="4">
    <source>
        <dbReference type="ARBA" id="ARBA00022692"/>
    </source>
</evidence>
<feature type="transmembrane region" description="Helical" evidence="8">
    <location>
        <begin position="411"/>
        <end position="429"/>
    </location>
</feature>
<evidence type="ECO:0000256" key="5">
    <source>
        <dbReference type="ARBA" id="ARBA00022989"/>
    </source>
</evidence>
<feature type="transmembrane region" description="Helical" evidence="8">
    <location>
        <begin position="304"/>
        <end position="325"/>
    </location>
</feature>
<keyword evidence="6 8" id="KW-0472">Membrane</keyword>
<evidence type="ECO:0000313" key="13">
    <source>
        <dbReference type="EMBL" id="AFK52239.1"/>
    </source>
</evidence>
<dbReference type="SUPFAM" id="SSF50182">
    <property type="entry name" value="Sm-like ribonucleoproteins"/>
    <property type="match status" value="1"/>
</dbReference>
<sequence length="866" mass="92574">MLRLTAFARLLRIVPALLVCLLLLTTIAVAPLQAQTLPGLPSTGSGSADTATSDGQAEVDALIKLLENPEGREKLIERLKAAETPAEPAEGEELAAELVMPFLDGPATVIANRLDALGRDLQKAAVALSHTPDELERIGRGLANDRKREQWIELIGRLAAVVAAGFLLEWIVKALLSRPRRRLGTNPPASRWRRAARGICLLLIDLLGIAGFAGGAAAATALVRPTGDAAMIAIAVVQANIAVRAILAAGRMALRPQVRRLRPLPFSDETAAYLYIWLKRFARITVYGWFLYDVARTLGVSPPVLLVASKVFGLFVASLAAVVVLQNRREVADVIAGRRPLQFGADDVPGTEAAMADPGDGSAPLGVTPAEADVRTADDDVPPDLAAAAADRAREVTRAGMATLRARLADVWHVLALAYVAIAAGIWLLGVDGGFTFLAQATGATVLILLLDRVAVMAAERMLERLFSVSDEFILRHPGIETRVNRYLSITRTAIVGFIHVFAVLALLEVWGLGGLAWLASDAGARVVGALVKIVVFVVGAAVIWEMVDGAISRRLQSDGDRAPTTRAKTLLPMLRNVVMIILTLVVVLTVFSEIGIDIAPLLAGAGVVGLAIGFGAQTLVKDFITGAFILFEDTISVGDVVTVAGQTGAVERMTVRTIRLRDVEGVVRTVPFSAVDIVQNLTKDFSYALLDISVAYRENVGEVAEMMREVGLAMGHDPEFRDLILQPIEIFGLDRFGASDVVVRGRIMTKPGQQWGIKRAFFARIKQVFDERGIEIPFPHTTLYFGVGKDGKAPAAPVQVLKAEGSWRSGATGHAAPKLPAVAPAAEDPEDRRDVRAVPGDEDSRRPPRIDEESGEAGGDSQPSR</sequence>
<dbReference type="Pfam" id="PF21088">
    <property type="entry name" value="MS_channel_1st"/>
    <property type="match status" value="1"/>
</dbReference>
<dbReference type="InterPro" id="IPR049142">
    <property type="entry name" value="MS_channel_1st"/>
</dbReference>
<dbReference type="Gene3D" id="3.30.70.100">
    <property type="match status" value="1"/>
</dbReference>
<dbReference type="GO" id="GO:0005886">
    <property type="term" value="C:plasma membrane"/>
    <property type="evidence" value="ECO:0007669"/>
    <property type="project" value="UniProtKB-SubCell"/>
</dbReference>
<dbReference type="EMBL" id="CP003236">
    <property type="protein sequence ID" value="AFK52239.1"/>
    <property type="molecule type" value="Genomic_DNA"/>
</dbReference>
<dbReference type="Gene3D" id="2.30.30.60">
    <property type="match status" value="1"/>
</dbReference>
<dbReference type="STRING" id="1110502.TMO_0400"/>
<keyword evidence="14" id="KW-1185">Reference proteome</keyword>
<feature type="transmembrane region" description="Helical" evidence="8">
    <location>
        <begin position="527"/>
        <end position="548"/>
    </location>
</feature>
<accession>I3THK1</accession>
<dbReference type="Gene3D" id="1.10.287.1260">
    <property type="match status" value="1"/>
</dbReference>
<feature type="transmembrane region" description="Helical" evidence="8">
    <location>
        <begin position="229"/>
        <end position="250"/>
    </location>
</feature>
<dbReference type="PATRIC" id="fig|1110502.3.peg.411"/>
<dbReference type="AlphaFoldDB" id="I3THK1"/>
<dbReference type="eggNOG" id="COG0668">
    <property type="taxonomic scope" value="Bacteria"/>
</dbReference>
<dbReference type="SUPFAM" id="SSF82861">
    <property type="entry name" value="Mechanosensitive channel protein MscS (YggB), transmembrane region"/>
    <property type="match status" value="1"/>
</dbReference>
<evidence type="ECO:0000259" key="10">
    <source>
        <dbReference type="Pfam" id="PF21082"/>
    </source>
</evidence>
<dbReference type="KEGG" id="tmo:TMO_0400"/>
<feature type="transmembrane region" description="Helical" evidence="8">
    <location>
        <begin position="271"/>
        <end position="292"/>
    </location>
</feature>
<evidence type="ECO:0000259" key="11">
    <source>
        <dbReference type="Pfam" id="PF21088"/>
    </source>
</evidence>
<feature type="transmembrane region" description="Helical" evidence="8">
    <location>
        <begin position="599"/>
        <end position="621"/>
    </location>
</feature>
<feature type="compositionally biased region" description="Low complexity" evidence="7">
    <location>
        <begin position="816"/>
        <end position="827"/>
    </location>
</feature>
<dbReference type="InterPro" id="IPR049278">
    <property type="entry name" value="MS_channel_C"/>
</dbReference>
<dbReference type="PANTHER" id="PTHR30460:SF0">
    <property type="entry name" value="MODERATE CONDUCTANCE MECHANOSENSITIVE CHANNEL YBIO"/>
    <property type="match status" value="1"/>
</dbReference>
<name>I3THK1_TISMK</name>
<dbReference type="HOGENOM" id="CLU_013626_0_0_5"/>
<dbReference type="InterPro" id="IPR045276">
    <property type="entry name" value="YbiO_bact"/>
</dbReference>
<reference evidence="13 14" key="1">
    <citation type="journal article" date="2012" name="J. Am. Chem. Soc.">
        <title>Bacterial biosynthesis and maturation of the didemnin anti-cancer agents.</title>
        <authorList>
            <person name="Xu Y."/>
            <person name="Kersten R.D."/>
            <person name="Nam S.J."/>
            <person name="Lu L."/>
            <person name="Al-Suwailem A.M."/>
            <person name="Zheng H."/>
            <person name="Fenical W."/>
            <person name="Dorrestein P.C."/>
            <person name="Moore B.S."/>
            <person name="Qian P.Y."/>
        </authorList>
    </citation>
    <scope>NUCLEOTIDE SEQUENCE [LARGE SCALE GENOMIC DNA]</scope>
    <source>
        <strain evidence="13 14">KA081020-065</strain>
    </source>
</reference>
<feature type="transmembrane region" description="Helical" evidence="8">
    <location>
        <begin position="435"/>
        <end position="456"/>
    </location>
</feature>
<keyword evidence="4 8" id="KW-0812">Transmembrane</keyword>
<keyword evidence="3" id="KW-1003">Cell membrane</keyword>
<feature type="compositionally biased region" description="Basic and acidic residues" evidence="7">
    <location>
        <begin position="843"/>
        <end position="853"/>
    </location>
</feature>
<evidence type="ECO:0000256" key="3">
    <source>
        <dbReference type="ARBA" id="ARBA00022475"/>
    </source>
</evidence>
<evidence type="ECO:0000256" key="6">
    <source>
        <dbReference type="ARBA" id="ARBA00023136"/>
    </source>
</evidence>
<dbReference type="InterPro" id="IPR011066">
    <property type="entry name" value="MscS_channel_C_sf"/>
</dbReference>
<dbReference type="Pfam" id="PF21082">
    <property type="entry name" value="MS_channel_3rd"/>
    <property type="match status" value="1"/>
</dbReference>
<keyword evidence="5 8" id="KW-1133">Transmembrane helix</keyword>
<dbReference type="InterPro" id="IPR006685">
    <property type="entry name" value="MscS_channel_2nd"/>
</dbReference>
<organism evidence="13 14">
    <name type="scientific">Tistrella mobilis (strain KA081020-065)</name>
    <dbReference type="NCBI Taxonomy" id="1110502"/>
    <lineage>
        <taxon>Bacteria</taxon>
        <taxon>Pseudomonadati</taxon>
        <taxon>Pseudomonadota</taxon>
        <taxon>Alphaproteobacteria</taxon>
        <taxon>Geminicoccales</taxon>
        <taxon>Geminicoccaceae</taxon>
        <taxon>Tistrella</taxon>
    </lineage>
</organism>
<dbReference type="Proteomes" id="UP000005258">
    <property type="component" value="Chromosome"/>
</dbReference>
<feature type="region of interest" description="Disordered" evidence="7">
    <location>
        <begin position="810"/>
        <end position="866"/>
    </location>
</feature>
<evidence type="ECO:0000256" key="8">
    <source>
        <dbReference type="SAM" id="Phobius"/>
    </source>
</evidence>
<feature type="transmembrane region" description="Helical" evidence="8">
    <location>
        <begin position="574"/>
        <end position="593"/>
    </location>
</feature>
<feature type="transmembrane region" description="Helical" evidence="8">
    <location>
        <begin position="154"/>
        <end position="172"/>
    </location>
</feature>
<evidence type="ECO:0000256" key="2">
    <source>
        <dbReference type="ARBA" id="ARBA00008017"/>
    </source>
</evidence>
<protein>
    <submittedName>
        <fullName evidence="13">MscS Mechanosensitive ion channel</fullName>
    </submittedName>
</protein>
<feature type="transmembrane region" description="Helical" evidence="8">
    <location>
        <begin position="199"/>
        <end position="223"/>
    </location>
</feature>
<dbReference type="InterPro" id="IPR010920">
    <property type="entry name" value="LSM_dom_sf"/>
</dbReference>
<dbReference type="Pfam" id="PF00924">
    <property type="entry name" value="MS_channel_2nd"/>
    <property type="match status" value="1"/>
</dbReference>
<feature type="domain" description="Moderate conductance mechanosensitive channel YbiO-like transmembrane helix 1" evidence="12">
    <location>
        <begin position="441"/>
        <end position="518"/>
    </location>
</feature>
<feature type="transmembrane region" description="Helical" evidence="8">
    <location>
        <begin position="495"/>
        <end position="521"/>
    </location>
</feature>
<evidence type="ECO:0000256" key="1">
    <source>
        <dbReference type="ARBA" id="ARBA00004651"/>
    </source>
</evidence>
<dbReference type="Pfam" id="PF25392">
    <property type="entry name" value="MS_channel_TM1"/>
    <property type="match status" value="1"/>
</dbReference>
<evidence type="ECO:0000259" key="12">
    <source>
        <dbReference type="Pfam" id="PF25392"/>
    </source>
</evidence>
<evidence type="ECO:0000256" key="7">
    <source>
        <dbReference type="SAM" id="MobiDB-lite"/>
    </source>
</evidence>
<proteinExistence type="inferred from homology"/>
<feature type="domain" description="Mechanosensitive ion channel transmembrane helices 2/3" evidence="11">
    <location>
        <begin position="578"/>
        <end position="618"/>
    </location>
</feature>
<evidence type="ECO:0000259" key="9">
    <source>
        <dbReference type="Pfam" id="PF00924"/>
    </source>
</evidence>
<dbReference type="InterPro" id="IPR011014">
    <property type="entry name" value="MscS_channel_TM-2"/>
</dbReference>
<comment type="subcellular location">
    <subcellularLocation>
        <location evidence="1">Cell membrane</location>
        <topology evidence="1">Multi-pass membrane protein</topology>
    </subcellularLocation>
</comment>
<evidence type="ECO:0000313" key="14">
    <source>
        <dbReference type="Proteomes" id="UP000005258"/>
    </source>
</evidence>
<dbReference type="InterPro" id="IPR057485">
    <property type="entry name" value="YbiO-like_TM1"/>
</dbReference>
<dbReference type="InterPro" id="IPR023408">
    <property type="entry name" value="MscS_beta-dom_sf"/>
</dbReference>
<gene>
    <name evidence="13" type="primary">ybiO</name>
    <name evidence="13" type="ordered locus">TMO_0400</name>
</gene>
<dbReference type="PANTHER" id="PTHR30460">
    <property type="entry name" value="MODERATE CONDUCTANCE MECHANOSENSITIVE CHANNEL YBIO"/>
    <property type="match status" value="1"/>
</dbReference>
<feature type="domain" description="Mechanosensitive ion channel MscS" evidence="9">
    <location>
        <begin position="619"/>
        <end position="683"/>
    </location>
</feature>
<comment type="similarity">
    <text evidence="2">Belongs to the MscS (TC 1.A.23) family.</text>
</comment>